<dbReference type="AlphaFoldDB" id="A0A449AUL0"/>
<dbReference type="EMBL" id="LR215024">
    <property type="protein sequence ID" value="VEU70163.1"/>
    <property type="molecule type" value="Genomic_DNA"/>
</dbReference>
<dbReference type="RefSeq" id="WP_027333643.1">
    <property type="nucleotide sequence ID" value="NZ_LR215024.1"/>
</dbReference>
<protein>
    <submittedName>
        <fullName evidence="2">Uncharacterized protein</fullName>
    </submittedName>
</protein>
<accession>A0A449AUL0</accession>
<feature type="transmembrane region" description="Helical" evidence="1">
    <location>
        <begin position="24"/>
        <end position="48"/>
    </location>
</feature>
<sequence>MTAEVQELEQEKDIEQSSNKKRKIWIALLVVLIIVLLVLICVEIAYIADFYRFKDSGQDGLLWTVAQRQNGLFGELIK</sequence>
<keyword evidence="1" id="KW-0812">Transmembrane</keyword>
<evidence type="ECO:0000313" key="2">
    <source>
        <dbReference type="EMBL" id="VEU70163.1"/>
    </source>
</evidence>
<organism evidence="2 3">
    <name type="scientific">Mycoplasmopsis glycophila</name>
    <dbReference type="NCBI Taxonomy" id="171285"/>
    <lineage>
        <taxon>Bacteria</taxon>
        <taxon>Bacillati</taxon>
        <taxon>Mycoplasmatota</taxon>
        <taxon>Mycoplasmoidales</taxon>
        <taxon>Metamycoplasmataceae</taxon>
        <taxon>Mycoplasmopsis</taxon>
    </lineage>
</organism>
<proteinExistence type="predicted"/>
<reference evidence="2 3" key="1">
    <citation type="submission" date="2019-01" db="EMBL/GenBank/DDBJ databases">
        <authorList>
            <consortium name="Pathogen Informatics"/>
        </authorList>
    </citation>
    <scope>NUCLEOTIDE SEQUENCE [LARGE SCALE GENOMIC DNA]</scope>
    <source>
        <strain evidence="2 3">NCTC10194</strain>
    </source>
</reference>
<keyword evidence="1" id="KW-0472">Membrane</keyword>
<keyword evidence="3" id="KW-1185">Reference proteome</keyword>
<evidence type="ECO:0000313" key="3">
    <source>
        <dbReference type="Proteomes" id="UP000290815"/>
    </source>
</evidence>
<evidence type="ECO:0000256" key="1">
    <source>
        <dbReference type="SAM" id="Phobius"/>
    </source>
</evidence>
<keyword evidence="1" id="KW-1133">Transmembrane helix</keyword>
<name>A0A449AUL0_9BACT</name>
<dbReference type="KEGG" id="mgly:NCTC10194_00154"/>
<gene>
    <name evidence="2" type="ORF">NCTC10194_00154</name>
</gene>
<dbReference type="Proteomes" id="UP000290815">
    <property type="component" value="Chromosome"/>
</dbReference>